<protein>
    <submittedName>
        <fullName evidence="2">Uncharacterized protein</fullName>
    </submittedName>
</protein>
<organism evidence="2 3">
    <name type="scientific">Vitrella brassicaformis (strain CCMP3155)</name>
    <dbReference type="NCBI Taxonomy" id="1169540"/>
    <lineage>
        <taxon>Eukaryota</taxon>
        <taxon>Sar</taxon>
        <taxon>Alveolata</taxon>
        <taxon>Colpodellida</taxon>
        <taxon>Vitrellaceae</taxon>
        <taxon>Vitrella</taxon>
    </lineage>
</organism>
<evidence type="ECO:0000313" key="2">
    <source>
        <dbReference type="EMBL" id="CEM29613.1"/>
    </source>
</evidence>
<dbReference type="AlphaFoldDB" id="A0A0G4GIE0"/>
<name>A0A0G4GIE0_VITBC</name>
<feature type="region of interest" description="Disordered" evidence="1">
    <location>
        <begin position="1"/>
        <end position="53"/>
    </location>
</feature>
<dbReference type="Proteomes" id="UP000041254">
    <property type="component" value="Unassembled WGS sequence"/>
</dbReference>
<dbReference type="VEuPathDB" id="CryptoDB:Vbra_17859"/>
<keyword evidence="3" id="KW-1185">Reference proteome</keyword>
<dbReference type="EMBL" id="CDMY01000677">
    <property type="protein sequence ID" value="CEM29613.1"/>
    <property type="molecule type" value="Genomic_DNA"/>
</dbReference>
<reference evidence="2 3" key="1">
    <citation type="submission" date="2014-11" db="EMBL/GenBank/DDBJ databases">
        <authorList>
            <person name="Zhu J."/>
            <person name="Qi W."/>
            <person name="Song R."/>
        </authorList>
    </citation>
    <scope>NUCLEOTIDE SEQUENCE [LARGE SCALE GENOMIC DNA]</scope>
</reference>
<feature type="compositionally biased region" description="Low complexity" evidence="1">
    <location>
        <begin position="14"/>
        <end position="40"/>
    </location>
</feature>
<sequence>MDRGGRQKRSLAQSSAAASSGAAPAAAAAAAAASSSSAAAAGGGSDESSKRQRLNDDLAQMDEDEEVLLAMESMASSLRKQLLMIEQTKAKAVEILMAKSLMPHEVANTNTQTKVQAIRRHFRVWREMMQTNSARSQLSIERATQKLDMIQQKMQALNEEDRLSLDSIAEALWLSDGDRIGVGGYIGFVDVVRSLSAVSCAFRSMAKNPAMHPIVEFETAPSIAVAQRWISSLSRTTTMKIHGPPAMPKLILLEATTTSLQSMTLTSPLLTDRQERQAETALNQLPQPDEPIIFEHLHAVKVDSTWQRIPHFRRYRFPLLRELTCRSENALQQWVPAAMGGLHSIHMLFDRGRGGHTFPKSLERIGNVMRHTPTAGTLRSLTGHVIFHGEQHFWAILQSRLTTIEMEMPHDNDRTPIAHTSFIQRLHGFRSQCLEPDAVEVYHAEVRRVDNGRPDEFRCEELAVGLPLVGSPVQLAGTHSTVQKLANMAAKVSLSPFKMPNDVTMAYELNTAVFSCAETLTVKVLPTSYFPYTHLPNQLVSRIPAMLPAVRTFDIDQGTMNSDRTYEGGLHSFVKELPSLDRLAVKMTMAVDSDESDEDQIVPIAVLPKAIRHLAPQQGRRITVATEVEIERVSNAWGVMHDPPSLPVRWGVYEGAGVGDMDMGVGDDVREVIDNRVRAIEIKVSYNQTEEHARQLYTELLQTSRQMFDQFASLQCISYVHKPKQRWGPVRALRQAATQANINLVGEKNGTIKFTPVRVLE</sequence>
<evidence type="ECO:0000256" key="1">
    <source>
        <dbReference type="SAM" id="MobiDB-lite"/>
    </source>
</evidence>
<dbReference type="PhylomeDB" id="A0A0G4GIE0"/>
<gene>
    <name evidence="2" type="ORF">Vbra_17859</name>
</gene>
<dbReference type="InParanoid" id="A0A0G4GIE0"/>
<proteinExistence type="predicted"/>
<evidence type="ECO:0000313" key="3">
    <source>
        <dbReference type="Proteomes" id="UP000041254"/>
    </source>
</evidence>
<accession>A0A0G4GIE0</accession>